<accession>A0A089M9L0</accession>
<proteinExistence type="predicted"/>
<evidence type="ECO:0000313" key="1">
    <source>
        <dbReference type="EMBL" id="AIQ68208.1"/>
    </source>
</evidence>
<keyword evidence="2" id="KW-1185">Reference proteome</keyword>
<dbReference type="Proteomes" id="UP000029500">
    <property type="component" value="Chromosome"/>
</dbReference>
<gene>
    <name evidence="1" type="ORF">PGRAT_11755</name>
</gene>
<protein>
    <submittedName>
        <fullName evidence="1">Uncharacterized protein</fullName>
    </submittedName>
</protein>
<evidence type="ECO:0000313" key="2">
    <source>
        <dbReference type="Proteomes" id="UP000029500"/>
    </source>
</evidence>
<name>A0A089M9L0_9BACL</name>
<reference evidence="1 2" key="1">
    <citation type="submission" date="2014-08" db="EMBL/GenBank/DDBJ databases">
        <title>Comparative genomics of the Paenibacillus odorifer group.</title>
        <authorList>
            <person name="den Bakker H.C."/>
            <person name="Tsai Y.-C."/>
            <person name="Martin N."/>
            <person name="Korlach J."/>
            <person name="Wiedmann M."/>
        </authorList>
    </citation>
    <scope>NUCLEOTIDE SEQUENCE [LARGE SCALE GENOMIC DNA]</scope>
    <source>
        <strain evidence="1 2">DSM 15220</strain>
    </source>
</reference>
<dbReference type="HOGENOM" id="CLU_2956198_0_0_9"/>
<sequence length="59" mass="7009">MKLYCRNKLRNKISFRRQMLRFSTKKGSSREAHLEMTAAVPFAVILRKFAEIVSFLFEI</sequence>
<dbReference type="AlphaFoldDB" id="A0A089M9L0"/>
<dbReference type="EMBL" id="CP009287">
    <property type="protein sequence ID" value="AIQ68208.1"/>
    <property type="molecule type" value="Genomic_DNA"/>
</dbReference>
<dbReference type="KEGG" id="pgm:PGRAT_11755"/>
<organism evidence="1 2">
    <name type="scientific">Paenibacillus graminis</name>
    <dbReference type="NCBI Taxonomy" id="189425"/>
    <lineage>
        <taxon>Bacteria</taxon>
        <taxon>Bacillati</taxon>
        <taxon>Bacillota</taxon>
        <taxon>Bacilli</taxon>
        <taxon>Bacillales</taxon>
        <taxon>Paenibacillaceae</taxon>
        <taxon>Paenibacillus</taxon>
    </lineage>
</organism>